<dbReference type="Gene3D" id="2.10.230.10">
    <property type="entry name" value="Heat shock protein DnaJ, cysteine-rich domain"/>
    <property type="match status" value="1"/>
</dbReference>
<dbReference type="Proteomes" id="UP000177088">
    <property type="component" value="Unassembled WGS sequence"/>
</dbReference>
<dbReference type="AlphaFoldDB" id="A0A1F7U5W4"/>
<evidence type="ECO:0000313" key="2">
    <source>
        <dbReference type="Proteomes" id="UP000177088"/>
    </source>
</evidence>
<name>A0A1F7U5W4_9BACT</name>
<evidence type="ECO:0008006" key="3">
    <source>
        <dbReference type="Google" id="ProtNLM"/>
    </source>
</evidence>
<evidence type="ECO:0000313" key="1">
    <source>
        <dbReference type="EMBL" id="OGL73676.1"/>
    </source>
</evidence>
<proteinExistence type="predicted"/>
<dbReference type="EMBL" id="MGEA01000051">
    <property type="protein sequence ID" value="OGL73676.1"/>
    <property type="molecule type" value="Genomic_DNA"/>
</dbReference>
<protein>
    <recommendedName>
        <fullName evidence="3">CR-type domain-containing protein</fullName>
    </recommendedName>
</protein>
<sequence>MAKCDACDGAGKIEEDEEQNAECKHCAGEGEDPCHTCKGSGKDAAGQACPACKGGGKTLTGKQDKDGEDEVAACEICRGEGEVSVTVKKMVPCQKCGGTGKI</sequence>
<gene>
    <name evidence="1" type="ORF">A3C96_01340</name>
</gene>
<accession>A0A1F7U5W4</accession>
<reference evidence="1 2" key="1">
    <citation type="journal article" date="2016" name="Nat. Commun.">
        <title>Thousands of microbial genomes shed light on interconnected biogeochemical processes in an aquifer system.</title>
        <authorList>
            <person name="Anantharaman K."/>
            <person name="Brown C.T."/>
            <person name="Hug L.A."/>
            <person name="Sharon I."/>
            <person name="Castelle C.J."/>
            <person name="Probst A.J."/>
            <person name="Thomas B.C."/>
            <person name="Singh A."/>
            <person name="Wilkins M.J."/>
            <person name="Karaoz U."/>
            <person name="Brodie E.L."/>
            <person name="Williams K.H."/>
            <person name="Hubbard S.S."/>
            <person name="Banfield J.F."/>
        </authorList>
    </citation>
    <scope>NUCLEOTIDE SEQUENCE [LARGE SCALE GENOMIC DNA]</scope>
</reference>
<organism evidence="1 2">
    <name type="scientific">Candidatus Uhrbacteria bacterium RIFCSPHIGHO2_02_FULL_60_10</name>
    <dbReference type="NCBI Taxonomy" id="1802392"/>
    <lineage>
        <taxon>Bacteria</taxon>
        <taxon>Candidatus Uhriibacteriota</taxon>
    </lineage>
</organism>
<comment type="caution">
    <text evidence="1">The sequence shown here is derived from an EMBL/GenBank/DDBJ whole genome shotgun (WGS) entry which is preliminary data.</text>
</comment>